<dbReference type="SUPFAM" id="SSF141091">
    <property type="entry name" value="L21p-like"/>
    <property type="match status" value="1"/>
</dbReference>
<feature type="non-terminal residue" evidence="8">
    <location>
        <position position="233"/>
    </location>
</feature>
<evidence type="ECO:0000256" key="1">
    <source>
        <dbReference type="ARBA" id="ARBA00000956"/>
    </source>
</evidence>
<organism evidence="8">
    <name type="scientific">Darwinula stevensoni</name>
    <dbReference type="NCBI Taxonomy" id="69355"/>
    <lineage>
        <taxon>Eukaryota</taxon>
        <taxon>Metazoa</taxon>
        <taxon>Ecdysozoa</taxon>
        <taxon>Arthropoda</taxon>
        <taxon>Crustacea</taxon>
        <taxon>Oligostraca</taxon>
        <taxon>Ostracoda</taxon>
        <taxon>Podocopa</taxon>
        <taxon>Podocopida</taxon>
        <taxon>Darwinulocopina</taxon>
        <taxon>Darwinuloidea</taxon>
        <taxon>Darwinulidae</taxon>
        <taxon>Darwinula</taxon>
    </lineage>
</organism>
<evidence type="ECO:0000256" key="6">
    <source>
        <dbReference type="ARBA" id="ARBA00022695"/>
    </source>
</evidence>
<sequence>MNDDIPAFNLFDSHNQIFTRARLLPPSKVSNTLINKTLVADGCIVFAEKLENSLIGIRSRIGEGSTLKNCYMMGADFYETLGQLVDNQDKGIPKIGIGNYSSLENCIIDKNTRIGNHVIIRGGTHIEDQDNDLFTVRDEIAGLQYKVEKDQKLFVNRLQGEAGDAVTFDKVLLINNGAVTVGAPSIKGASVGAKILDQVKGDKVIVFKKKRRKGYRVKNGHRQQFTQIQIVSI</sequence>
<dbReference type="EMBL" id="CAJPEV010024444">
    <property type="protein sequence ID" value="CAG0908497.1"/>
    <property type="molecule type" value="Genomic_DNA"/>
</dbReference>
<dbReference type="GO" id="GO:0003735">
    <property type="term" value="F:structural constituent of ribosome"/>
    <property type="evidence" value="ECO:0007669"/>
    <property type="project" value="InterPro"/>
</dbReference>
<dbReference type="OrthoDB" id="5994at2759"/>
<dbReference type="Gene3D" id="2.160.10.10">
    <property type="entry name" value="Hexapeptide repeat proteins"/>
    <property type="match status" value="1"/>
</dbReference>
<keyword evidence="5" id="KW-0808">Transferase</keyword>
<comment type="similarity">
    <text evidence="2">Belongs to the bacterial ribosomal protein bL21 family.</text>
</comment>
<dbReference type="GO" id="GO:0005840">
    <property type="term" value="C:ribosome"/>
    <property type="evidence" value="ECO:0007669"/>
    <property type="project" value="UniProtKB-KW"/>
</dbReference>
<keyword evidence="6" id="KW-0548">Nucleotidyltransferase</keyword>
<dbReference type="GO" id="GO:0008878">
    <property type="term" value="F:glucose-1-phosphate adenylyltransferase activity"/>
    <property type="evidence" value="ECO:0007669"/>
    <property type="project" value="UniProtKB-EC"/>
</dbReference>
<dbReference type="GO" id="GO:0006412">
    <property type="term" value="P:translation"/>
    <property type="evidence" value="ECO:0007669"/>
    <property type="project" value="InterPro"/>
</dbReference>
<dbReference type="SUPFAM" id="SSF51161">
    <property type="entry name" value="Trimeric LpxA-like enzymes"/>
    <property type="match status" value="1"/>
</dbReference>
<evidence type="ECO:0000256" key="5">
    <source>
        <dbReference type="ARBA" id="ARBA00022679"/>
    </source>
</evidence>
<dbReference type="Pfam" id="PF25247">
    <property type="entry name" value="LbH_GLGC"/>
    <property type="match status" value="1"/>
</dbReference>
<protein>
    <recommendedName>
        <fullName evidence="4">glucose-1-phosphate adenylyltransferase</fullName>
        <ecNumber evidence="4">2.7.7.27</ecNumber>
    </recommendedName>
</protein>
<dbReference type="GO" id="GO:0005737">
    <property type="term" value="C:cytoplasm"/>
    <property type="evidence" value="ECO:0007669"/>
    <property type="project" value="UniProtKB-ARBA"/>
</dbReference>
<accession>A0A7R9AJZ0</accession>
<gene>
    <name evidence="8" type="ORF">DSTB1V02_LOCUS15109</name>
</gene>
<dbReference type="NCBIfam" id="TIGR00061">
    <property type="entry name" value="L21"/>
    <property type="match status" value="1"/>
</dbReference>
<dbReference type="GO" id="GO:0019843">
    <property type="term" value="F:rRNA binding"/>
    <property type="evidence" value="ECO:0007669"/>
    <property type="project" value="UniProtKB-KW"/>
</dbReference>
<dbReference type="PROSITE" id="PS01169">
    <property type="entry name" value="RIBOSOMAL_L21"/>
    <property type="match status" value="1"/>
</dbReference>
<dbReference type="InterPro" id="IPR011004">
    <property type="entry name" value="Trimer_LpxA-like_sf"/>
</dbReference>
<dbReference type="InterPro" id="IPR036164">
    <property type="entry name" value="bL21-like_sf"/>
</dbReference>
<dbReference type="InterPro" id="IPR001787">
    <property type="entry name" value="Ribosomal_bL21"/>
</dbReference>
<dbReference type="EMBL" id="LR923962">
    <property type="protein sequence ID" value="CAD7255364.1"/>
    <property type="molecule type" value="Genomic_DNA"/>
</dbReference>
<dbReference type="GO" id="GO:0000166">
    <property type="term" value="F:nucleotide binding"/>
    <property type="evidence" value="ECO:0007669"/>
    <property type="project" value="UniProtKB-KW"/>
</dbReference>
<keyword evidence="7" id="KW-0547">Nucleotide-binding</keyword>
<comment type="similarity">
    <text evidence="3">Belongs to the bacterial/plant glucose-1-phosphate adenylyltransferase family.</text>
</comment>
<dbReference type="GO" id="GO:0005978">
    <property type="term" value="P:glycogen biosynthetic process"/>
    <property type="evidence" value="ECO:0007669"/>
    <property type="project" value="InterPro"/>
</dbReference>
<dbReference type="Proteomes" id="UP000677054">
    <property type="component" value="Unassembled WGS sequence"/>
</dbReference>
<evidence type="ECO:0000313" key="9">
    <source>
        <dbReference type="Proteomes" id="UP000677054"/>
    </source>
</evidence>
<evidence type="ECO:0000256" key="2">
    <source>
        <dbReference type="ARBA" id="ARBA00008563"/>
    </source>
</evidence>
<dbReference type="EC" id="2.7.7.27" evidence="4"/>
<dbReference type="InterPro" id="IPR018258">
    <property type="entry name" value="Ribosomal_bL21_CS"/>
</dbReference>
<dbReference type="InterPro" id="IPR011831">
    <property type="entry name" value="ADP-Glc_PPase"/>
</dbReference>
<evidence type="ECO:0000256" key="7">
    <source>
        <dbReference type="ARBA" id="ARBA00022741"/>
    </source>
</evidence>
<dbReference type="PANTHER" id="PTHR43523">
    <property type="entry name" value="GLUCOSE-1-PHOSPHATE ADENYLYLTRANSFERASE-RELATED"/>
    <property type="match status" value="1"/>
</dbReference>
<comment type="catalytic activity">
    <reaction evidence="1">
        <text>alpha-D-glucose 1-phosphate + ATP + H(+) = ADP-alpha-D-glucose + diphosphate</text>
        <dbReference type="Rhea" id="RHEA:12120"/>
        <dbReference type="ChEBI" id="CHEBI:15378"/>
        <dbReference type="ChEBI" id="CHEBI:30616"/>
        <dbReference type="ChEBI" id="CHEBI:33019"/>
        <dbReference type="ChEBI" id="CHEBI:57498"/>
        <dbReference type="ChEBI" id="CHEBI:58601"/>
        <dbReference type="EC" id="2.7.7.27"/>
    </reaction>
</comment>
<dbReference type="GO" id="GO:1990904">
    <property type="term" value="C:ribonucleoprotein complex"/>
    <property type="evidence" value="ECO:0007669"/>
    <property type="project" value="UniProtKB-KW"/>
</dbReference>
<keyword evidence="9" id="KW-1185">Reference proteome</keyword>
<name>A0A7R9AJZ0_9CRUS</name>
<dbReference type="HAMAP" id="MF_01363">
    <property type="entry name" value="Ribosomal_bL21"/>
    <property type="match status" value="1"/>
</dbReference>
<evidence type="ECO:0000313" key="8">
    <source>
        <dbReference type="EMBL" id="CAD7255364.1"/>
    </source>
</evidence>
<reference evidence="8" key="1">
    <citation type="submission" date="2020-11" db="EMBL/GenBank/DDBJ databases">
        <authorList>
            <person name="Tran Van P."/>
        </authorList>
    </citation>
    <scope>NUCLEOTIDE SEQUENCE</scope>
</reference>
<dbReference type="AlphaFoldDB" id="A0A7R9AJZ0"/>
<evidence type="ECO:0000256" key="3">
    <source>
        <dbReference type="ARBA" id="ARBA00010443"/>
    </source>
</evidence>
<proteinExistence type="inferred from homology"/>
<dbReference type="PANTHER" id="PTHR43523:SF12">
    <property type="entry name" value="GLUCOSE-1-PHOSPHATE ADENYLYLTRANSFERASE LARGE SUBUNIT 1, CHLOROPLASTIC-RELATED"/>
    <property type="match status" value="1"/>
</dbReference>
<evidence type="ECO:0000256" key="4">
    <source>
        <dbReference type="ARBA" id="ARBA00012460"/>
    </source>
</evidence>